<comment type="caution">
    <text evidence="4">The sequence shown here is derived from an EMBL/GenBank/DDBJ whole genome shotgun (WGS) entry which is preliminary data.</text>
</comment>
<feature type="repeat" description="TPR" evidence="3">
    <location>
        <begin position="396"/>
        <end position="429"/>
    </location>
</feature>
<feature type="repeat" description="TPR" evidence="3">
    <location>
        <begin position="480"/>
        <end position="513"/>
    </location>
</feature>
<dbReference type="PANTHER" id="PTHR45641:SF1">
    <property type="entry name" value="AAA+ ATPASE DOMAIN-CONTAINING PROTEIN"/>
    <property type="match status" value="1"/>
</dbReference>
<name>A0A8S2V121_9BILA</name>
<dbReference type="Gene3D" id="1.25.40.10">
    <property type="entry name" value="Tetratricopeptide repeat domain"/>
    <property type="match status" value="2"/>
</dbReference>
<keyword evidence="2 3" id="KW-0802">TPR repeat</keyword>
<organism evidence="4 5">
    <name type="scientific">Rotaria magnacalcarata</name>
    <dbReference type="NCBI Taxonomy" id="392030"/>
    <lineage>
        <taxon>Eukaryota</taxon>
        <taxon>Metazoa</taxon>
        <taxon>Spiralia</taxon>
        <taxon>Gnathifera</taxon>
        <taxon>Rotifera</taxon>
        <taxon>Eurotatoria</taxon>
        <taxon>Bdelloidea</taxon>
        <taxon>Philodinida</taxon>
        <taxon>Philodinidae</taxon>
        <taxon>Rotaria</taxon>
    </lineage>
</organism>
<feature type="repeat" description="TPR" evidence="3">
    <location>
        <begin position="522"/>
        <end position="555"/>
    </location>
</feature>
<evidence type="ECO:0000256" key="2">
    <source>
        <dbReference type="ARBA" id="ARBA00022803"/>
    </source>
</evidence>
<evidence type="ECO:0000256" key="1">
    <source>
        <dbReference type="ARBA" id="ARBA00022737"/>
    </source>
</evidence>
<feature type="repeat" description="TPR" evidence="3">
    <location>
        <begin position="606"/>
        <end position="639"/>
    </location>
</feature>
<dbReference type="PANTHER" id="PTHR45641">
    <property type="entry name" value="TETRATRICOPEPTIDE REPEAT PROTEIN (AFU_ORTHOLOGUE AFUA_6G03870)"/>
    <property type="match status" value="1"/>
</dbReference>
<dbReference type="Proteomes" id="UP000681967">
    <property type="component" value="Unassembled WGS sequence"/>
</dbReference>
<feature type="repeat" description="TPR" evidence="3">
    <location>
        <begin position="564"/>
        <end position="597"/>
    </location>
</feature>
<dbReference type="PROSITE" id="PS51996">
    <property type="entry name" value="TR_MART"/>
    <property type="match status" value="1"/>
</dbReference>
<reference evidence="4" key="1">
    <citation type="submission" date="2021-02" db="EMBL/GenBank/DDBJ databases">
        <authorList>
            <person name="Nowell W R."/>
        </authorList>
    </citation>
    <scope>NUCLEOTIDE SEQUENCE</scope>
</reference>
<dbReference type="PROSITE" id="PS50005">
    <property type="entry name" value="TPR"/>
    <property type="match status" value="8"/>
</dbReference>
<evidence type="ECO:0008006" key="6">
    <source>
        <dbReference type="Google" id="ProtNLM"/>
    </source>
</evidence>
<gene>
    <name evidence="4" type="ORF">BYL167_LOCUS30193</name>
</gene>
<evidence type="ECO:0000256" key="3">
    <source>
        <dbReference type="PROSITE-ProRule" id="PRU00339"/>
    </source>
</evidence>
<dbReference type="SUPFAM" id="SSF48452">
    <property type="entry name" value="TPR-like"/>
    <property type="match status" value="2"/>
</dbReference>
<feature type="repeat" description="TPR" evidence="3">
    <location>
        <begin position="648"/>
        <end position="681"/>
    </location>
</feature>
<feature type="non-terminal residue" evidence="4">
    <location>
        <position position="1"/>
    </location>
</feature>
<dbReference type="AlphaFoldDB" id="A0A8S2V121"/>
<proteinExistence type="predicted"/>
<dbReference type="Gene3D" id="3.90.176.10">
    <property type="entry name" value="Toxin ADP-ribosyltransferase, Chain A, domain 1"/>
    <property type="match status" value="1"/>
</dbReference>
<keyword evidence="1" id="KW-0677">Repeat</keyword>
<dbReference type="Pfam" id="PF13374">
    <property type="entry name" value="TPR_10"/>
    <property type="match status" value="2"/>
</dbReference>
<dbReference type="EMBL" id="CAJOBH010048632">
    <property type="protein sequence ID" value="CAF4368006.1"/>
    <property type="molecule type" value="Genomic_DNA"/>
</dbReference>
<protein>
    <recommendedName>
        <fullName evidence="6">NAD(P)(+)--arginine ADP-ribosyltransferase</fullName>
    </recommendedName>
</protein>
<evidence type="ECO:0000313" key="4">
    <source>
        <dbReference type="EMBL" id="CAF4368006.1"/>
    </source>
</evidence>
<feature type="repeat" description="TPR" evidence="3">
    <location>
        <begin position="359"/>
        <end position="392"/>
    </location>
</feature>
<dbReference type="PROSITE" id="PS50293">
    <property type="entry name" value="TPR_REGION"/>
    <property type="match status" value="7"/>
</dbReference>
<dbReference type="SMART" id="SM00028">
    <property type="entry name" value="TPR"/>
    <property type="match status" value="8"/>
</dbReference>
<accession>A0A8S2V121</accession>
<dbReference type="Pfam" id="PF13424">
    <property type="entry name" value="TPR_12"/>
    <property type="match status" value="3"/>
</dbReference>
<dbReference type="SUPFAM" id="SSF56399">
    <property type="entry name" value="ADP-ribosylation"/>
    <property type="match status" value="1"/>
</dbReference>
<evidence type="ECO:0000313" key="5">
    <source>
        <dbReference type="Proteomes" id="UP000681967"/>
    </source>
</evidence>
<feature type="repeat" description="TPR" evidence="3">
    <location>
        <begin position="438"/>
        <end position="471"/>
    </location>
</feature>
<sequence length="695" mass="79747">EQCIEYLKRIDGQKVFLITSGSLGQKTVPLIHNMAQLDTIFVFCINKDRHKVWAKDWSKVEGVHGTIKSICKRLIKATRLCDHDAIPMSFVPKQIVAEGAAGPDQKNLDQLPPTYMYSVIFKDIILEIDDNDKKSMNSLVNFCQQQKVSKTELKEFKHKYRDRSAVWWYTKPMFLYGMLNRALRTLDMEGMTKLGFFIRSLHRQLEQLHQEQSANFQTALTVYRGQGMSKEDFQNLFKSKGGLLSFNNFLSTSKKQNVATSFVQETLDKNPDIVGVMFIMTIDPSKISTSITPFAMIDEYSALPQEQEILFTMHSVFRIVEITQTPSNSRLWEVQLTITDESDPQLSTLTNRIKEEISGRGWYRMGQLMLKVGHFDQAEELYNELLKGASTASDIAHIYHQLGLLKVDQGKYPEAIKFYEKALEIDRKTLPEDDTSLAPTYSNIGNVYNNMGEYSKALEYYENALEIREISLPPNHPSLATSYNNIGGVYSSMGEYSKALEYFEKSHKIFEISLPPNHPNLATSYSNIGEVYYHMDEYSKALEYFEKSHKIREISLTATHPEFATSYNNIGQVYNNMREYSKALEYFEKSLKIKEISLPPNHPSLATSYNNIGGVYDSMGEYSKALEYYEKSLKIREISLPANHPDLATSYNNIGITYYEMYEYSKALAYLEKALSIKQKSLSSTHPSIKSYLLK</sequence>
<dbReference type="InterPro" id="IPR011990">
    <property type="entry name" value="TPR-like_helical_dom_sf"/>
</dbReference>
<dbReference type="InterPro" id="IPR019734">
    <property type="entry name" value="TPR_rpt"/>
</dbReference>